<evidence type="ECO:0000256" key="2">
    <source>
        <dbReference type="SAM" id="SignalP"/>
    </source>
</evidence>
<evidence type="ECO:0000313" key="3">
    <source>
        <dbReference type="EMBL" id="CAA7061164.1"/>
    </source>
</evidence>
<keyword evidence="2" id="KW-0732">Signal</keyword>
<protein>
    <recommendedName>
        <fullName evidence="5">Secreted protein</fullName>
    </recommendedName>
</protein>
<name>A0A6D2L9V4_9BRAS</name>
<dbReference type="AlphaFoldDB" id="A0A6D2L9V4"/>
<reference evidence="3" key="1">
    <citation type="submission" date="2020-01" db="EMBL/GenBank/DDBJ databases">
        <authorList>
            <person name="Mishra B."/>
        </authorList>
    </citation>
    <scope>NUCLEOTIDE SEQUENCE [LARGE SCALE GENOMIC DNA]</scope>
</reference>
<comment type="caution">
    <text evidence="3">The sequence shown here is derived from an EMBL/GenBank/DDBJ whole genome shotgun (WGS) entry which is preliminary data.</text>
</comment>
<keyword evidence="4" id="KW-1185">Reference proteome</keyword>
<dbReference type="Proteomes" id="UP000467841">
    <property type="component" value="Unassembled WGS sequence"/>
</dbReference>
<gene>
    <name evidence="3" type="ORF">MERR_LOCUS48400</name>
</gene>
<organism evidence="3 4">
    <name type="scientific">Microthlaspi erraticum</name>
    <dbReference type="NCBI Taxonomy" id="1685480"/>
    <lineage>
        <taxon>Eukaryota</taxon>
        <taxon>Viridiplantae</taxon>
        <taxon>Streptophyta</taxon>
        <taxon>Embryophyta</taxon>
        <taxon>Tracheophyta</taxon>
        <taxon>Spermatophyta</taxon>
        <taxon>Magnoliopsida</taxon>
        <taxon>eudicotyledons</taxon>
        <taxon>Gunneridae</taxon>
        <taxon>Pentapetalae</taxon>
        <taxon>rosids</taxon>
        <taxon>malvids</taxon>
        <taxon>Brassicales</taxon>
        <taxon>Brassicaceae</taxon>
        <taxon>Coluteocarpeae</taxon>
        <taxon>Microthlaspi</taxon>
    </lineage>
</organism>
<dbReference type="EMBL" id="CACVBM020001851">
    <property type="protein sequence ID" value="CAA7061164.1"/>
    <property type="molecule type" value="Genomic_DNA"/>
</dbReference>
<evidence type="ECO:0008006" key="5">
    <source>
        <dbReference type="Google" id="ProtNLM"/>
    </source>
</evidence>
<feature type="chain" id="PRO_5025516343" description="Secreted protein" evidence="2">
    <location>
        <begin position="24"/>
        <end position="82"/>
    </location>
</feature>
<feature type="signal peptide" evidence="2">
    <location>
        <begin position="1"/>
        <end position="23"/>
    </location>
</feature>
<evidence type="ECO:0000313" key="4">
    <source>
        <dbReference type="Proteomes" id="UP000467841"/>
    </source>
</evidence>
<accession>A0A6D2L9V4</accession>
<proteinExistence type="predicted"/>
<evidence type="ECO:0000256" key="1">
    <source>
        <dbReference type="SAM" id="MobiDB-lite"/>
    </source>
</evidence>
<feature type="region of interest" description="Disordered" evidence="1">
    <location>
        <begin position="37"/>
        <end position="82"/>
    </location>
</feature>
<feature type="compositionally biased region" description="Polar residues" evidence="1">
    <location>
        <begin position="70"/>
        <end position="82"/>
    </location>
</feature>
<sequence>MIKRAASCLANILTTLRVRRCVAVVLVPVAAEPDLLVTGFTDQRQPPRGSDPCSRPPSIRRRSRRSSASFNLGLTTRSHAPP</sequence>